<accession>A0A8J3QA72</accession>
<evidence type="ECO:0000259" key="8">
    <source>
        <dbReference type="Pfam" id="PF08281"/>
    </source>
</evidence>
<feature type="domain" description="RNA polymerase sigma factor 70 region 4 type 2" evidence="8">
    <location>
        <begin position="126"/>
        <end position="174"/>
    </location>
</feature>
<evidence type="ECO:0000256" key="1">
    <source>
        <dbReference type="ARBA" id="ARBA00010641"/>
    </source>
</evidence>
<dbReference type="GO" id="GO:0003677">
    <property type="term" value="F:DNA binding"/>
    <property type="evidence" value="ECO:0007669"/>
    <property type="project" value="UniProtKB-KW"/>
</dbReference>
<evidence type="ECO:0000256" key="5">
    <source>
        <dbReference type="ARBA" id="ARBA00023163"/>
    </source>
</evidence>
<dbReference type="SUPFAM" id="SSF88946">
    <property type="entry name" value="Sigma2 domain of RNA polymerase sigma factors"/>
    <property type="match status" value="1"/>
</dbReference>
<feature type="domain" description="RNA polymerase sigma-70 region 2" evidence="7">
    <location>
        <begin position="32"/>
        <end position="94"/>
    </location>
</feature>
<dbReference type="GO" id="GO:0006950">
    <property type="term" value="P:response to stress"/>
    <property type="evidence" value="ECO:0007669"/>
    <property type="project" value="UniProtKB-ARBA"/>
</dbReference>
<keyword evidence="3 6" id="KW-0731">Sigma factor</keyword>
<dbReference type="SUPFAM" id="SSF88659">
    <property type="entry name" value="Sigma3 and sigma4 domains of RNA polymerase sigma factors"/>
    <property type="match status" value="1"/>
</dbReference>
<evidence type="ECO:0000256" key="3">
    <source>
        <dbReference type="ARBA" id="ARBA00023082"/>
    </source>
</evidence>
<dbReference type="InterPro" id="IPR013325">
    <property type="entry name" value="RNA_pol_sigma_r2"/>
</dbReference>
<comment type="similarity">
    <text evidence="1 6">Belongs to the sigma-70 factor family. ECF subfamily.</text>
</comment>
<dbReference type="PROSITE" id="PS01063">
    <property type="entry name" value="SIGMA70_ECF"/>
    <property type="match status" value="1"/>
</dbReference>
<keyword evidence="5 6" id="KW-0804">Transcription</keyword>
<evidence type="ECO:0000259" key="7">
    <source>
        <dbReference type="Pfam" id="PF04542"/>
    </source>
</evidence>
<evidence type="ECO:0000256" key="2">
    <source>
        <dbReference type="ARBA" id="ARBA00023015"/>
    </source>
</evidence>
<sequence length="184" mass="20077">MLTVNPPPALDAPTRWAIAARDGDSAAQVAFVRATQEEVWRFVAALVDVNAADDLTQETYLRAFRALPRFEARSSVRTWLLGIARRTCADHLRAVIRKRRLEARLATESLTELPHPDPSGQISAAALLNRLSAARREAFVLTQLLGLSYEQAAATLEVPIGTIRSRVARARADLVADVVTALAA</sequence>
<name>A0A8J3QA72_9ACTN</name>
<dbReference type="EMBL" id="BONY01000032">
    <property type="protein sequence ID" value="GIH06989.1"/>
    <property type="molecule type" value="Genomic_DNA"/>
</dbReference>
<dbReference type="PANTHER" id="PTHR43133">
    <property type="entry name" value="RNA POLYMERASE ECF-TYPE SIGMA FACTO"/>
    <property type="match status" value="1"/>
</dbReference>
<dbReference type="InterPro" id="IPR036388">
    <property type="entry name" value="WH-like_DNA-bd_sf"/>
</dbReference>
<evidence type="ECO:0000256" key="4">
    <source>
        <dbReference type="ARBA" id="ARBA00023125"/>
    </source>
</evidence>
<dbReference type="CDD" id="cd06171">
    <property type="entry name" value="Sigma70_r4"/>
    <property type="match status" value="1"/>
</dbReference>
<evidence type="ECO:0000313" key="9">
    <source>
        <dbReference type="EMBL" id="GIH06989.1"/>
    </source>
</evidence>
<dbReference type="AlphaFoldDB" id="A0A8J3QA72"/>
<organism evidence="9 10">
    <name type="scientific">Rhizocola hellebori</name>
    <dbReference type="NCBI Taxonomy" id="1392758"/>
    <lineage>
        <taxon>Bacteria</taxon>
        <taxon>Bacillati</taxon>
        <taxon>Actinomycetota</taxon>
        <taxon>Actinomycetes</taxon>
        <taxon>Micromonosporales</taxon>
        <taxon>Micromonosporaceae</taxon>
        <taxon>Rhizocola</taxon>
    </lineage>
</organism>
<dbReference type="InterPro" id="IPR014284">
    <property type="entry name" value="RNA_pol_sigma-70_dom"/>
</dbReference>
<evidence type="ECO:0000256" key="6">
    <source>
        <dbReference type="RuleBase" id="RU000716"/>
    </source>
</evidence>
<protein>
    <recommendedName>
        <fullName evidence="6">RNA polymerase sigma factor</fullName>
    </recommendedName>
</protein>
<keyword evidence="10" id="KW-1185">Reference proteome</keyword>
<dbReference type="InterPro" id="IPR007627">
    <property type="entry name" value="RNA_pol_sigma70_r2"/>
</dbReference>
<dbReference type="Pfam" id="PF08281">
    <property type="entry name" value="Sigma70_r4_2"/>
    <property type="match status" value="1"/>
</dbReference>
<dbReference type="PANTHER" id="PTHR43133:SF61">
    <property type="entry name" value="ECF RNA POLYMERASE SIGMA FACTOR SIGC"/>
    <property type="match status" value="1"/>
</dbReference>
<dbReference type="InterPro" id="IPR000838">
    <property type="entry name" value="RNA_pol_sigma70_ECF_CS"/>
</dbReference>
<dbReference type="GO" id="GO:0016987">
    <property type="term" value="F:sigma factor activity"/>
    <property type="evidence" value="ECO:0007669"/>
    <property type="project" value="UniProtKB-KW"/>
</dbReference>
<comment type="caution">
    <text evidence="9">The sequence shown here is derived from an EMBL/GenBank/DDBJ whole genome shotgun (WGS) entry which is preliminary data.</text>
</comment>
<dbReference type="Gene3D" id="1.10.1740.10">
    <property type="match status" value="1"/>
</dbReference>
<dbReference type="NCBIfam" id="TIGR02937">
    <property type="entry name" value="sigma70-ECF"/>
    <property type="match status" value="1"/>
</dbReference>
<dbReference type="Pfam" id="PF04542">
    <property type="entry name" value="Sigma70_r2"/>
    <property type="match status" value="1"/>
</dbReference>
<proteinExistence type="inferred from homology"/>
<reference evidence="9" key="1">
    <citation type="submission" date="2021-01" db="EMBL/GenBank/DDBJ databases">
        <title>Whole genome shotgun sequence of Rhizocola hellebori NBRC 109834.</title>
        <authorList>
            <person name="Komaki H."/>
            <person name="Tamura T."/>
        </authorList>
    </citation>
    <scope>NUCLEOTIDE SEQUENCE</scope>
    <source>
        <strain evidence="9">NBRC 109834</strain>
    </source>
</reference>
<dbReference type="Proteomes" id="UP000612899">
    <property type="component" value="Unassembled WGS sequence"/>
</dbReference>
<dbReference type="InterPro" id="IPR039425">
    <property type="entry name" value="RNA_pol_sigma-70-like"/>
</dbReference>
<dbReference type="InterPro" id="IPR013324">
    <property type="entry name" value="RNA_pol_sigma_r3/r4-like"/>
</dbReference>
<keyword evidence="4 6" id="KW-0238">DNA-binding</keyword>
<dbReference type="Gene3D" id="1.10.10.10">
    <property type="entry name" value="Winged helix-like DNA-binding domain superfamily/Winged helix DNA-binding domain"/>
    <property type="match status" value="1"/>
</dbReference>
<gene>
    <name evidence="9" type="ORF">Rhe02_50560</name>
</gene>
<keyword evidence="2 6" id="KW-0805">Transcription regulation</keyword>
<dbReference type="GO" id="GO:0006352">
    <property type="term" value="P:DNA-templated transcription initiation"/>
    <property type="evidence" value="ECO:0007669"/>
    <property type="project" value="InterPro"/>
</dbReference>
<evidence type="ECO:0000313" key="10">
    <source>
        <dbReference type="Proteomes" id="UP000612899"/>
    </source>
</evidence>
<dbReference type="InterPro" id="IPR013249">
    <property type="entry name" value="RNA_pol_sigma70_r4_t2"/>
</dbReference>